<comment type="caution">
    <text evidence="2">The sequence shown here is derived from an EMBL/GenBank/DDBJ whole genome shotgun (WGS) entry which is preliminary data.</text>
</comment>
<dbReference type="AlphaFoldDB" id="A0AAV6HPB5"/>
<organism evidence="2 3">
    <name type="scientific">Rhododendron griersonianum</name>
    <dbReference type="NCBI Taxonomy" id="479676"/>
    <lineage>
        <taxon>Eukaryota</taxon>
        <taxon>Viridiplantae</taxon>
        <taxon>Streptophyta</taxon>
        <taxon>Embryophyta</taxon>
        <taxon>Tracheophyta</taxon>
        <taxon>Spermatophyta</taxon>
        <taxon>Magnoliopsida</taxon>
        <taxon>eudicotyledons</taxon>
        <taxon>Gunneridae</taxon>
        <taxon>Pentapetalae</taxon>
        <taxon>asterids</taxon>
        <taxon>Ericales</taxon>
        <taxon>Ericaceae</taxon>
        <taxon>Ericoideae</taxon>
        <taxon>Rhodoreae</taxon>
        <taxon>Rhododendron</taxon>
    </lineage>
</organism>
<keyword evidence="3" id="KW-1185">Reference proteome</keyword>
<gene>
    <name evidence="2" type="ORF">RHGRI_036005</name>
</gene>
<feature type="region of interest" description="Disordered" evidence="1">
    <location>
        <begin position="1"/>
        <end position="83"/>
    </location>
</feature>
<feature type="compositionally biased region" description="Acidic residues" evidence="1">
    <location>
        <begin position="45"/>
        <end position="54"/>
    </location>
</feature>
<sequence>MSDFSGIDTSREGKEHIEGHASSSSLSLGKDMHRLQRTGGLDISNVEEPEEELELGGIGTGKEGKEPLEGHASSSSQTAVKDTRRLHRTHRLGILNEEESKEELELGSRTAMISGLPTKVGENMGNFLFEVLVTPRNVYLGRLLIPVEAALKYFPSLANHQETYEEKIEIRHSKQRLAYDTKIS</sequence>
<dbReference type="EMBL" id="JACTNZ010000013">
    <property type="protein sequence ID" value="KAG5514809.1"/>
    <property type="molecule type" value="Genomic_DNA"/>
</dbReference>
<evidence type="ECO:0000313" key="2">
    <source>
        <dbReference type="EMBL" id="KAG5514809.1"/>
    </source>
</evidence>
<feature type="compositionally biased region" description="Basic and acidic residues" evidence="1">
    <location>
        <begin position="9"/>
        <end position="19"/>
    </location>
</feature>
<accession>A0AAV6HPB5</accession>
<dbReference type="Proteomes" id="UP000823749">
    <property type="component" value="Chromosome 13"/>
</dbReference>
<proteinExistence type="predicted"/>
<protein>
    <submittedName>
        <fullName evidence="2">Uncharacterized protein</fullName>
    </submittedName>
</protein>
<name>A0AAV6HPB5_9ERIC</name>
<reference evidence="2 3" key="1">
    <citation type="submission" date="2020-08" db="EMBL/GenBank/DDBJ databases">
        <title>Plant Genome Project.</title>
        <authorList>
            <person name="Zhang R.-G."/>
        </authorList>
    </citation>
    <scope>NUCLEOTIDE SEQUENCE [LARGE SCALE GENOMIC DNA]</scope>
    <source>
        <strain evidence="2">WSP0</strain>
        <tissue evidence="2">Leaf</tissue>
    </source>
</reference>
<evidence type="ECO:0000313" key="3">
    <source>
        <dbReference type="Proteomes" id="UP000823749"/>
    </source>
</evidence>
<evidence type="ECO:0000256" key="1">
    <source>
        <dbReference type="SAM" id="MobiDB-lite"/>
    </source>
</evidence>